<sequence length="305" mass="35850">MNLDYSFILPLGYYIPDGYELVNKRSLILFNWTNDFIVQKIKTRENDNSDIANENEIEIDQSETQLGKFTINGPAYIFENLLLYSNLNADPFASDFKLISNFSSNGYNFLTSIKSYDDDLSTLTFKAIVTKNNNSKAKKEFEFNLKGLRKIYQLKDFNYSFDPNFLYRERINRDEITKLPKEKILEALTSFIGYKNKGISIYQLELLKLIKNKKVIVNKLSIERDFIFRWWYFLNIDLDIVSKKFENNKITENTRKLAKSIASINVPKYSLKEELNYILDNYILVNSSDNVSEIKNIFHLIIHSI</sequence>
<reference evidence="1" key="2">
    <citation type="submission" date="2022-11" db="EMBL/GenBank/DDBJ databases">
        <title>complete genomes of mycoplasma synoviae ZX313 strain and SD2 strain.</title>
        <authorList>
            <person name="Zhong Q."/>
        </authorList>
    </citation>
    <scope>NUCLEOTIDE SEQUENCE</scope>
    <source>
        <strain evidence="1">SD2</strain>
    </source>
</reference>
<name>A0AAX3F0B2_MYCSY</name>
<evidence type="ECO:0000313" key="1">
    <source>
        <dbReference type="EMBL" id="UZW64754.1"/>
    </source>
</evidence>
<reference evidence="1" key="1">
    <citation type="submission" date="2022-10" db="EMBL/GenBank/DDBJ databases">
        <authorList>
            <person name="Wei X."/>
        </authorList>
    </citation>
    <scope>NUCLEOTIDE SEQUENCE</scope>
    <source>
        <strain evidence="1">SD2</strain>
    </source>
</reference>
<protein>
    <submittedName>
        <fullName evidence="1">Uncharacterized protein</fullName>
    </submittedName>
</protein>
<proteinExistence type="predicted"/>
<evidence type="ECO:0000313" key="2">
    <source>
        <dbReference type="Proteomes" id="UP001164481"/>
    </source>
</evidence>
<dbReference type="AlphaFoldDB" id="A0AAX3F0B2"/>
<dbReference type="Proteomes" id="UP001164481">
    <property type="component" value="Chromosome"/>
</dbReference>
<organism evidence="1 2">
    <name type="scientific">Mycoplasmopsis synoviae</name>
    <name type="common">Mycoplasma synoviae</name>
    <dbReference type="NCBI Taxonomy" id="2109"/>
    <lineage>
        <taxon>Bacteria</taxon>
        <taxon>Bacillati</taxon>
        <taxon>Mycoplasmatota</taxon>
        <taxon>Mycoplasmoidales</taxon>
        <taxon>Metamycoplasmataceae</taxon>
        <taxon>Mycoplasmopsis</taxon>
    </lineage>
</organism>
<gene>
    <name evidence="1" type="ORF">OIE46_01645</name>
</gene>
<accession>A0AAX3F0B2</accession>
<dbReference type="EMBL" id="CP107525">
    <property type="protein sequence ID" value="UZW64754.1"/>
    <property type="molecule type" value="Genomic_DNA"/>
</dbReference>
<dbReference type="RefSeq" id="WP_154221428.1">
    <property type="nucleotide sequence ID" value="NZ_CP034544.1"/>
</dbReference>